<sequence>MFTYVINQDIELKLLETRHAEALFKLTDASRAHLRTWLPWVDQTKSVEDSKGFIDYTLKQFSSQNGFQAGIWYKGELAGVVGLHGINWANRSTSIGYWLGEAFQGHGLMTQSCQAVISHCFDELNLKRIEIRVATENTSSQAVPERLGFKKEGCLEKSECLYGHYVDHYVFGLINQS</sequence>
<dbReference type="AlphaFoldDB" id="A0A0C2W4U8"/>
<dbReference type="RefSeq" id="WP_041121709.1">
    <property type="nucleotide sequence ID" value="NZ_JXRQ01000015.1"/>
</dbReference>
<dbReference type="SUPFAM" id="SSF55729">
    <property type="entry name" value="Acyl-CoA N-acyltransferases (Nat)"/>
    <property type="match status" value="1"/>
</dbReference>
<evidence type="ECO:0000313" key="3">
    <source>
        <dbReference type="Proteomes" id="UP000031950"/>
    </source>
</evidence>
<reference evidence="2 3" key="1">
    <citation type="submission" date="2015-01" db="EMBL/GenBank/DDBJ databases">
        <title>Genome sequence of Jeotgalibacillus alimentarius.</title>
        <authorList>
            <person name="Goh K.M."/>
            <person name="Chan K.-G."/>
            <person name="Yaakop A.S."/>
            <person name="Ee R."/>
            <person name="Gan H.M."/>
            <person name="Chan C.S."/>
        </authorList>
    </citation>
    <scope>NUCLEOTIDE SEQUENCE [LARGE SCALE GENOMIC DNA]</scope>
    <source>
        <strain evidence="2 3">YKJ-13</strain>
    </source>
</reference>
<evidence type="ECO:0000313" key="2">
    <source>
        <dbReference type="EMBL" id="KIL51611.1"/>
    </source>
</evidence>
<dbReference type="GO" id="GO:0008999">
    <property type="term" value="F:protein-N-terminal-alanine acetyltransferase activity"/>
    <property type="evidence" value="ECO:0007669"/>
    <property type="project" value="TreeGrafter"/>
</dbReference>
<keyword evidence="3" id="KW-1185">Reference proteome</keyword>
<feature type="domain" description="N-acetyltransferase" evidence="1">
    <location>
        <begin position="10"/>
        <end position="176"/>
    </location>
</feature>
<dbReference type="EMBL" id="JXRQ01000015">
    <property type="protein sequence ID" value="KIL51611.1"/>
    <property type="molecule type" value="Genomic_DNA"/>
</dbReference>
<dbReference type="InterPro" id="IPR051908">
    <property type="entry name" value="Ribosomal_N-acetyltransferase"/>
</dbReference>
<name>A0A0C2W4U8_9BACL</name>
<dbReference type="PATRIC" id="fig|135826.4.peg.1118"/>
<dbReference type="PROSITE" id="PS51186">
    <property type="entry name" value="GNAT"/>
    <property type="match status" value="1"/>
</dbReference>
<dbReference type="Proteomes" id="UP000031950">
    <property type="component" value="Unassembled WGS sequence"/>
</dbReference>
<dbReference type="InterPro" id="IPR016181">
    <property type="entry name" value="Acyl_CoA_acyltransferase"/>
</dbReference>
<dbReference type="Pfam" id="PF13302">
    <property type="entry name" value="Acetyltransf_3"/>
    <property type="match status" value="1"/>
</dbReference>
<proteinExistence type="predicted"/>
<evidence type="ECO:0000259" key="1">
    <source>
        <dbReference type="PROSITE" id="PS51186"/>
    </source>
</evidence>
<gene>
    <name evidence="2" type="ORF">KP77_11230</name>
</gene>
<dbReference type="GO" id="GO:0005737">
    <property type="term" value="C:cytoplasm"/>
    <property type="evidence" value="ECO:0007669"/>
    <property type="project" value="TreeGrafter"/>
</dbReference>
<accession>A0A0C2W4U8</accession>
<dbReference type="PANTHER" id="PTHR43441">
    <property type="entry name" value="RIBOSOMAL-PROTEIN-SERINE ACETYLTRANSFERASE"/>
    <property type="match status" value="1"/>
</dbReference>
<dbReference type="STRING" id="135826.KP77_11230"/>
<dbReference type="OrthoDB" id="9784707at2"/>
<protein>
    <recommendedName>
        <fullName evidence="1">N-acetyltransferase domain-containing protein</fullName>
    </recommendedName>
</protein>
<organism evidence="2 3">
    <name type="scientific">Jeotgalibacillus alimentarius</name>
    <dbReference type="NCBI Taxonomy" id="135826"/>
    <lineage>
        <taxon>Bacteria</taxon>
        <taxon>Bacillati</taxon>
        <taxon>Bacillota</taxon>
        <taxon>Bacilli</taxon>
        <taxon>Bacillales</taxon>
        <taxon>Caryophanaceae</taxon>
        <taxon>Jeotgalibacillus</taxon>
    </lineage>
</organism>
<dbReference type="GO" id="GO:1990189">
    <property type="term" value="F:protein N-terminal-serine acetyltransferase activity"/>
    <property type="evidence" value="ECO:0007669"/>
    <property type="project" value="TreeGrafter"/>
</dbReference>
<dbReference type="PANTHER" id="PTHR43441:SF12">
    <property type="entry name" value="RIBOSOMAL N-ACETYLTRANSFERASE YDAF-RELATED"/>
    <property type="match status" value="1"/>
</dbReference>
<dbReference type="InterPro" id="IPR000182">
    <property type="entry name" value="GNAT_dom"/>
</dbReference>
<dbReference type="Gene3D" id="3.40.630.30">
    <property type="match status" value="1"/>
</dbReference>
<comment type="caution">
    <text evidence="2">The sequence shown here is derived from an EMBL/GenBank/DDBJ whole genome shotgun (WGS) entry which is preliminary data.</text>
</comment>